<feature type="region of interest" description="Disordered" evidence="1">
    <location>
        <begin position="158"/>
        <end position="193"/>
    </location>
</feature>
<evidence type="ECO:0000313" key="4">
    <source>
        <dbReference type="Proteomes" id="UP000363590"/>
    </source>
</evidence>
<feature type="transmembrane region" description="Helical" evidence="2">
    <location>
        <begin position="74"/>
        <end position="99"/>
    </location>
</feature>
<feature type="region of interest" description="Disordered" evidence="1">
    <location>
        <begin position="264"/>
        <end position="292"/>
    </location>
</feature>
<evidence type="ECO:0000256" key="1">
    <source>
        <dbReference type="SAM" id="MobiDB-lite"/>
    </source>
</evidence>
<proteinExistence type="predicted"/>
<keyword evidence="2" id="KW-0812">Transmembrane</keyword>
<dbReference type="EMBL" id="CP045571">
    <property type="protein sequence ID" value="QFX96465.1"/>
    <property type="molecule type" value="Genomic_DNA"/>
</dbReference>
<feature type="compositionally biased region" description="Basic residues" evidence="1">
    <location>
        <begin position="275"/>
        <end position="292"/>
    </location>
</feature>
<keyword evidence="2" id="KW-1133">Transmembrane helix</keyword>
<keyword evidence="2" id="KW-0472">Membrane</keyword>
<accession>A0A5P9XR10</accession>
<dbReference type="RefSeq" id="WP_153940766.1">
    <property type="nucleotide sequence ID" value="NZ_CP045571.1"/>
</dbReference>
<dbReference type="GeneID" id="60696522"/>
<reference evidence="3 4" key="1">
    <citation type="submission" date="2019-10" db="EMBL/GenBank/DDBJ databases">
        <authorList>
            <person name="Wang R."/>
        </authorList>
    </citation>
    <scope>NUCLEOTIDE SEQUENCE [LARGE SCALE GENOMIC DNA]</scope>
    <source>
        <strain evidence="3 4">ATCC 19377</strain>
    </source>
</reference>
<feature type="transmembrane region" description="Helical" evidence="2">
    <location>
        <begin position="45"/>
        <end position="68"/>
    </location>
</feature>
<gene>
    <name evidence="3" type="ORF">GCD22_02242</name>
</gene>
<sequence>MISSVRSRYLINFIWYRFLIAYIIAVDENVKEQKMKTQKPTIRGLYITGSIYLAGMLFVIVMGAHFLHLHLPQWFGWMGLGIFGNFIVAYPAGMIWHVFRTKQFDWEINNATNAYWVYATKIARAAVTLPGSMRTLHEQTFPKGLLQKGSVGVRLNGSHAQGRQSGIKRQGGGQSAKKASSDDPGGDAGGEPPRAIIVPPCFLSFADLAHRWACSEKTLRNQVCLGKLPTPHKLPIGPRFPIGLIEQIEQSALTAERFSQNALPSYSQTPVVPSPRRRGRPRLISRKKGGDL</sequence>
<evidence type="ECO:0000313" key="3">
    <source>
        <dbReference type="EMBL" id="QFX96465.1"/>
    </source>
</evidence>
<dbReference type="KEGG" id="atx:GCD22_02242"/>
<dbReference type="Proteomes" id="UP000363590">
    <property type="component" value="Chromosome"/>
</dbReference>
<name>A0A5P9XR10_ACITH</name>
<organism evidence="3 4">
    <name type="scientific">Acidithiobacillus thiooxidans ATCC 19377</name>
    <dbReference type="NCBI Taxonomy" id="637390"/>
    <lineage>
        <taxon>Bacteria</taxon>
        <taxon>Pseudomonadati</taxon>
        <taxon>Pseudomonadota</taxon>
        <taxon>Acidithiobacillia</taxon>
        <taxon>Acidithiobacillales</taxon>
        <taxon>Acidithiobacillaceae</taxon>
        <taxon>Acidithiobacillus</taxon>
    </lineage>
</organism>
<dbReference type="AlphaFoldDB" id="A0A5P9XR10"/>
<protein>
    <submittedName>
        <fullName evidence="3">Uncharacterized protein</fullName>
    </submittedName>
</protein>
<evidence type="ECO:0000256" key="2">
    <source>
        <dbReference type="SAM" id="Phobius"/>
    </source>
</evidence>